<proteinExistence type="predicted"/>
<keyword evidence="1" id="KW-1133">Transmembrane helix</keyword>
<keyword evidence="1" id="KW-0472">Membrane</keyword>
<organism evidence="2">
    <name type="scientific">Darwinula stevensoni</name>
    <dbReference type="NCBI Taxonomy" id="69355"/>
    <lineage>
        <taxon>Eukaryota</taxon>
        <taxon>Metazoa</taxon>
        <taxon>Ecdysozoa</taxon>
        <taxon>Arthropoda</taxon>
        <taxon>Crustacea</taxon>
        <taxon>Oligostraca</taxon>
        <taxon>Ostracoda</taxon>
        <taxon>Podocopa</taxon>
        <taxon>Podocopida</taxon>
        <taxon>Darwinulocopina</taxon>
        <taxon>Darwinuloidea</taxon>
        <taxon>Darwinulidae</taxon>
        <taxon>Darwinula</taxon>
    </lineage>
</organism>
<keyword evidence="1" id="KW-0812">Transmembrane</keyword>
<accession>A0A7R8XAP9</accession>
<keyword evidence="3" id="KW-1185">Reference proteome</keyword>
<feature type="transmembrane region" description="Helical" evidence="1">
    <location>
        <begin position="183"/>
        <end position="204"/>
    </location>
</feature>
<dbReference type="EMBL" id="CAJPEV010001337">
    <property type="protein sequence ID" value="CAG0892111.1"/>
    <property type="molecule type" value="Genomic_DNA"/>
</dbReference>
<name>A0A7R8XAP9_9CRUS</name>
<evidence type="ECO:0000256" key="1">
    <source>
        <dbReference type="SAM" id="Phobius"/>
    </source>
</evidence>
<sequence length="239" mass="27202">MSRWAGDNLIEGEKGEALESAVTDARMSRWREKDLIGEEDLRARDAEYWKEAIFAFAQHGSQRPIFKNLLENSQQALYEEPRDAREAIERDAAMQLKHALSSAAAGYDIQMSRWIEGPLVDEEELRARDAECRRGALATLFTWYDDLGKMKEEERKTRMLTSIVTLSMMGGTAALALRISALGAGILVGCFLSVAVVVLIGRWWSSAWRWKEVNVGGVPEDPNWRILRRSRHILSKKFM</sequence>
<dbReference type="EMBL" id="LR900854">
    <property type="protein sequence ID" value="CAD7247101.1"/>
    <property type="molecule type" value="Genomic_DNA"/>
</dbReference>
<gene>
    <name evidence="2" type="ORF">DSTB1V02_LOCUS6939</name>
</gene>
<protein>
    <submittedName>
        <fullName evidence="2">Uncharacterized protein</fullName>
    </submittedName>
</protein>
<dbReference type="AlphaFoldDB" id="A0A7R8XAP9"/>
<reference evidence="2" key="1">
    <citation type="submission" date="2020-11" db="EMBL/GenBank/DDBJ databases">
        <authorList>
            <person name="Tran Van P."/>
        </authorList>
    </citation>
    <scope>NUCLEOTIDE SEQUENCE</scope>
</reference>
<evidence type="ECO:0000313" key="3">
    <source>
        <dbReference type="Proteomes" id="UP000677054"/>
    </source>
</evidence>
<evidence type="ECO:0000313" key="2">
    <source>
        <dbReference type="EMBL" id="CAD7247101.1"/>
    </source>
</evidence>
<dbReference type="Proteomes" id="UP000677054">
    <property type="component" value="Unassembled WGS sequence"/>
</dbReference>